<organism evidence="1">
    <name type="scientific">sediment metagenome</name>
    <dbReference type="NCBI Taxonomy" id="749907"/>
    <lineage>
        <taxon>unclassified sequences</taxon>
        <taxon>metagenomes</taxon>
        <taxon>ecological metagenomes</taxon>
    </lineage>
</organism>
<proteinExistence type="predicted"/>
<evidence type="ECO:0000313" key="1">
    <source>
        <dbReference type="EMBL" id="EFK97354.1"/>
    </source>
</evidence>
<reference evidence="1" key="2">
    <citation type="journal article" date="2011" name="Microb. Ecol.">
        <title>Taxonomic and Functional Metagenomic Profiling of the Microbial Community in the Anoxic Sediment of a Sub-saline Shallow Lake (Laguna de Carrizo, Central Spain).</title>
        <authorList>
            <person name="Ferrer M."/>
            <person name="Guazzaroni M.E."/>
            <person name="Richter M."/>
            <person name="Garcia-Salamanca A."/>
            <person name="Yarza P."/>
            <person name="Suarez-Suarez A."/>
            <person name="Solano J."/>
            <person name="Alcaide M."/>
            <person name="van Dillewijn P."/>
            <person name="Molina-Henares M.A."/>
            <person name="Lopez-Cortes N."/>
            <person name="Al-Ramahi Y."/>
            <person name="Guerrero C."/>
            <person name="Acosta A."/>
            <person name="de Eugenio L.I."/>
            <person name="Martinez V."/>
            <person name="Marques S."/>
            <person name="Rojo F."/>
            <person name="Santero E."/>
            <person name="Genilloud O."/>
            <person name="Perez-Perez J."/>
            <person name="Rossello-Mora R."/>
            <person name="Ramos J.L."/>
        </authorList>
    </citation>
    <scope>NUCLEOTIDE SEQUENCE</scope>
</reference>
<protein>
    <submittedName>
        <fullName evidence="1">Protein containing Formyl transferase, N-terminal domain</fullName>
    </submittedName>
</protein>
<keyword evidence="1" id="KW-0808">Transferase</keyword>
<dbReference type="AlphaFoldDB" id="D9PGG0"/>
<feature type="non-terminal residue" evidence="1">
    <location>
        <position position="35"/>
    </location>
</feature>
<dbReference type="Gene3D" id="3.40.50.170">
    <property type="entry name" value="Formyl transferase, N-terminal domain"/>
    <property type="match status" value="1"/>
</dbReference>
<gene>
    <name evidence="1" type="ORF">LDC_0607</name>
</gene>
<reference evidence="1" key="1">
    <citation type="submission" date="2010-07" db="EMBL/GenBank/DDBJ databases">
        <authorList>
            <consortium name="CONSOLIDER consortium CSD2007-00005"/>
            <person name="Guazzaroni M.-E."/>
            <person name="Richter M."/>
            <person name="Garcia-Salamanca A."/>
            <person name="Yarza P."/>
            <person name="Ferrer M."/>
        </authorList>
    </citation>
    <scope>NUCLEOTIDE SEQUENCE</scope>
</reference>
<dbReference type="GO" id="GO:0016740">
    <property type="term" value="F:transferase activity"/>
    <property type="evidence" value="ECO:0007669"/>
    <property type="project" value="UniProtKB-KW"/>
</dbReference>
<accession>D9PGG0</accession>
<name>D9PGG0_9ZZZZ</name>
<dbReference type="EMBL" id="ADZX01000236">
    <property type="protein sequence ID" value="EFK97354.1"/>
    <property type="molecule type" value="Genomic_DNA"/>
</dbReference>
<comment type="caution">
    <text evidence="1">The sequence shown here is derived from an EMBL/GenBank/DDBJ whole genome shotgun (WGS) entry which is preliminary data.</text>
</comment>
<sequence>MIRLAVFASGGGSNFQSIIDKVRDKSLRAEIALLI</sequence>